<dbReference type="RefSeq" id="WP_146581288.1">
    <property type="nucleotide sequence ID" value="NZ_SJPM01000015.1"/>
</dbReference>
<comment type="caution">
    <text evidence="1">The sequence shown here is derived from an EMBL/GenBank/DDBJ whole genome shotgun (WGS) entry which is preliminary data.</text>
</comment>
<organism evidence="1 3">
    <name type="scientific">Neorhodopirellula pilleata</name>
    <dbReference type="NCBI Taxonomy" id="2714738"/>
    <lineage>
        <taxon>Bacteria</taxon>
        <taxon>Pseudomonadati</taxon>
        <taxon>Planctomycetota</taxon>
        <taxon>Planctomycetia</taxon>
        <taxon>Pirellulales</taxon>
        <taxon>Pirellulaceae</taxon>
        <taxon>Neorhodopirellula</taxon>
    </lineage>
</organism>
<proteinExistence type="predicted"/>
<evidence type="ECO:0000313" key="3">
    <source>
        <dbReference type="Proteomes" id="UP000316213"/>
    </source>
</evidence>
<evidence type="ECO:0000313" key="1">
    <source>
        <dbReference type="EMBL" id="TWT91390.1"/>
    </source>
</evidence>
<dbReference type="AlphaFoldDB" id="A0A5C5ZW62"/>
<reference evidence="1 3" key="1">
    <citation type="submission" date="2019-02" db="EMBL/GenBank/DDBJ databases">
        <title>Deep-cultivation of Planctomycetes and their phenomic and genomic characterization uncovers novel biology.</title>
        <authorList>
            <person name="Wiegand S."/>
            <person name="Jogler M."/>
            <person name="Boedeker C."/>
            <person name="Pinto D."/>
            <person name="Vollmers J."/>
            <person name="Rivas-Marin E."/>
            <person name="Kohn T."/>
            <person name="Peeters S.H."/>
            <person name="Heuer A."/>
            <person name="Rast P."/>
            <person name="Oberbeckmann S."/>
            <person name="Bunk B."/>
            <person name="Jeske O."/>
            <person name="Meyerdierks A."/>
            <person name="Storesund J.E."/>
            <person name="Kallscheuer N."/>
            <person name="Luecker S."/>
            <person name="Lage O.M."/>
            <person name="Pohl T."/>
            <person name="Merkel B.J."/>
            <person name="Hornburger P."/>
            <person name="Mueller R.-W."/>
            <person name="Bruemmer F."/>
            <person name="Labrenz M."/>
            <person name="Spormann A.M."/>
            <person name="Op Den Camp H."/>
            <person name="Overmann J."/>
            <person name="Amann R."/>
            <person name="Jetten M.S.M."/>
            <person name="Mascher T."/>
            <person name="Medema M.H."/>
            <person name="Devos D.P."/>
            <person name="Kaster A.-K."/>
            <person name="Ovreas L."/>
            <person name="Rohde M."/>
            <person name="Galperin M.Y."/>
            <person name="Jogler C."/>
        </authorList>
    </citation>
    <scope>NUCLEOTIDE SEQUENCE [LARGE SCALE GENOMIC DNA]</scope>
    <source>
        <strain evidence="1 3">Pla100</strain>
    </source>
</reference>
<gene>
    <name evidence="1" type="ORF">Pla100_52400</name>
    <name evidence="2" type="ORF">Pla100_52890</name>
</gene>
<dbReference type="OrthoDB" id="9827656at2"/>
<evidence type="ECO:0000313" key="2">
    <source>
        <dbReference type="EMBL" id="TWT91439.1"/>
    </source>
</evidence>
<dbReference type="Proteomes" id="UP000316213">
    <property type="component" value="Unassembled WGS sequence"/>
</dbReference>
<protein>
    <submittedName>
        <fullName evidence="1">Uncharacterized protein</fullName>
    </submittedName>
</protein>
<name>A0A5C5ZW62_9BACT</name>
<sequence length="150" mass="15962">MVPDTGQLATAVFAIHADDGGGTFQARMKQIGELQRTIDALETSHLTTEDEKSYIPGDLVEPGEIEMEFFWNGAALPPDARVRATLTVTLPAAPDQSAAASWVASGFFTLRLLPSAQLNTIMMGKTKFKLDGQATADGGTKFTFTPATVA</sequence>
<keyword evidence="3" id="KW-1185">Reference proteome</keyword>
<dbReference type="EMBL" id="SJPM01000015">
    <property type="protein sequence ID" value="TWT91439.1"/>
    <property type="molecule type" value="Genomic_DNA"/>
</dbReference>
<dbReference type="EMBL" id="SJPM01000015">
    <property type="protein sequence ID" value="TWT91390.1"/>
    <property type="molecule type" value="Genomic_DNA"/>
</dbReference>
<accession>A0A5C5ZW62</accession>